<dbReference type="Pfam" id="PF07470">
    <property type="entry name" value="Glyco_hydro_88"/>
    <property type="match status" value="1"/>
</dbReference>
<comment type="caution">
    <text evidence="2">The sequence shown here is derived from an EMBL/GenBank/DDBJ whole genome shotgun (WGS) entry which is preliminary data.</text>
</comment>
<accession>R3W0K7</accession>
<dbReference type="GO" id="GO:0005975">
    <property type="term" value="P:carbohydrate metabolic process"/>
    <property type="evidence" value="ECO:0007669"/>
    <property type="project" value="InterPro"/>
</dbReference>
<dbReference type="HOGENOM" id="CLU_382529_0_0_9"/>
<dbReference type="PANTHER" id="PTHR33886:SF8">
    <property type="entry name" value="UNSATURATED RHAMNOGALACTURONAN HYDROLASE (EUROFUNG)"/>
    <property type="match status" value="1"/>
</dbReference>
<dbReference type="Gene3D" id="1.50.10.10">
    <property type="match status" value="1"/>
</dbReference>
<keyword evidence="3" id="KW-1185">Reference proteome</keyword>
<dbReference type="OrthoDB" id="9807186at2"/>
<dbReference type="InterPro" id="IPR052043">
    <property type="entry name" value="PolySaccharide_Degr_Enz"/>
</dbReference>
<dbReference type="Proteomes" id="UP000013785">
    <property type="component" value="Unassembled WGS sequence"/>
</dbReference>
<gene>
    <name evidence="2" type="ORF">UC3_03538</name>
</gene>
<dbReference type="InterPro" id="IPR012341">
    <property type="entry name" value="6hp_glycosidase-like_sf"/>
</dbReference>
<proteinExistence type="predicted"/>
<sequence>MYFDKKDSAKFNYGNDTKEILAHLIQRFIGANPEIPYIPIVDFPSQQPYTEDGWCMVSFDQVSQNLALGEKAVATTYVPSENARNIQLQIVCVGPTQVYINGEHVFTSLPHQENRRMKNSLSLSLNKGWNQLTIITEKTPLGCGIELRNEAPQWDPTHFYQKSDYFLPVLGFQLQRLTDISEQELFNEQACQLIKDVVESSKEEQYLIKLDIPWNCQQFIYSGGGTLQYSDGTPIVNGQLAQTKTEGQWLNLTYIGKQLSKDLEKFQWFEQCSAVNWIYCGPVNAKKIFDSDFSVVQEDACGEAIYWKAPLKDAHIRLARNSSLFAHWTYWMGVTLYGFFEASEYFSEERWKNYSLHSVEQIVKHDTYGQWDKENYHYPLINTQFYWLRELDDCGSFGSLLLESLHYEKDKRVFPIAQRIANFMEKRTLRQPDGAFFRENDTMWVDDLYMSVPFLVRYWEISQNEIYLTDAINQMVFFRKRFFIEENQLMSHIYDTRFKQANVLPWSRGNGWVLFSLSELLNKLPATHERRAELLAFYNEFSAGIIAQQDTNGLWHQLLDDKETYYESSSTAMFICALSRGIQKGYLSEELLEKSQQSVMKAWEGLAEYCIDKNGNLYGVCRGSGFSFSREYYHGLGWLLNDAHGTGIVALAGVEYERMKKTMNRKSGVN</sequence>
<evidence type="ECO:0000313" key="2">
    <source>
        <dbReference type="EMBL" id="EOL41207.1"/>
    </source>
</evidence>
<dbReference type="STRING" id="154621.RV11_GL002564"/>
<evidence type="ECO:0000313" key="3">
    <source>
        <dbReference type="Proteomes" id="UP000013785"/>
    </source>
</evidence>
<dbReference type="PANTHER" id="PTHR33886">
    <property type="entry name" value="UNSATURATED RHAMNOGALACTURONAN HYDROLASE (EUROFUNG)"/>
    <property type="match status" value="1"/>
</dbReference>
<organism evidence="2 3">
    <name type="scientific">Enterococcus phoeniculicola ATCC BAA-412</name>
    <dbReference type="NCBI Taxonomy" id="1158610"/>
    <lineage>
        <taxon>Bacteria</taxon>
        <taxon>Bacillati</taxon>
        <taxon>Bacillota</taxon>
        <taxon>Bacilli</taxon>
        <taxon>Lactobacillales</taxon>
        <taxon>Enterococcaceae</taxon>
        <taxon>Enterococcus</taxon>
    </lineage>
</organism>
<dbReference type="RefSeq" id="WP_010770168.1">
    <property type="nucleotide sequence ID" value="NZ_ASWE01000001.1"/>
</dbReference>
<evidence type="ECO:0000256" key="1">
    <source>
        <dbReference type="ARBA" id="ARBA00022801"/>
    </source>
</evidence>
<dbReference type="EMBL" id="AJAT01000022">
    <property type="protein sequence ID" value="EOL41207.1"/>
    <property type="molecule type" value="Genomic_DNA"/>
</dbReference>
<evidence type="ECO:0008006" key="4">
    <source>
        <dbReference type="Google" id="ProtNLM"/>
    </source>
</evidence>
<keyword evidence="1" id="KW-0378">Hydrolase</keyword>
<dbReference type="InterPro" id="IPR010905">
    <property type="entry name" value="Glyco_hydro_88"/>
</dbReference>
<dbReference type="eggNOG" id="COG4225">
    <property type="taxonomic scope" value="Bacteria"/>
</dbReference>
<reference evidence="2 3" key="1">
    <citation type="submission" date="2013-02" db="EMBL/GenBank/DDBJ databases">
        <title>The Genome Sequence of Enterococcus phoeniculicola BAA-412.</title>
        <authorList>
            <consortium name="The Broad Institute Genome Sequencing Platform"/>
            <consortium name="The Broad Institute Genome Sequencing Center for Infectious Disease"/>
            <person name="Earl A.M."/>
            <person name="Gilmore M.S."/>
            <person name="Lebreton F."/>
            <person name="Walker B."/>
            <person name="Young S.K."/>
            <person name="Zeng Q."/>
            <person name="Gargeya S."/>
            <person name="Fitzgerald M."/>
            <person name="Haas B."/>
            <person name="Abouelleil A."/>
            <person name="Alvarado L."/>
            <person name="Arachchi H.M."/>
            <person name="Berlin A.M."/>
            <person name="Chapman S.B."/>
            <person name="Dewar J."/>
            <person name="Goldberg J."/>
            <person name="Griggs A."/>
            <person name="Gujja S."/>
            <person name="Hansen M."/>
            <person name="Howarth C."/>
            <person name="Imamovic A."/>
            <person name="Larimer J."/>
            <person name="McCowan C."/>
            <person name="Murphy C."/>
            <person name="Neiman D."/>
            <person name="Pearson M."/>
            <person name="Priest M."/>
            <person name="Roberts A."/>
            <person name="Saif S."/>
            <person name="Shea T."/>
            <person name="Sisk P."/>
            <person name="Sykes S."/>
            <person name="Wortman J."/>
            <person name="Nusbaum C."/>
            <person name="Birren B."/>
        </authorList>
    </citation>
    <scope>NUCLEOTIDE SEQUENCE [LARGE SCALE GENOMIC DNA]</scope>
    <source>
        <strain evidence="2 3">ATCC BAA-412</strain>
    </source>
</reference>
<name>R3W0K7_9ENTE</name>
<dbReference type="PATRIC" id="fig|1158610.3.peg.3537"/>
<protein>
    <recommendedName>
        <fullName evidence="4">Glycosyl hydrolase</fullName>
    </recommendedName>
</protein>
<dbReference type="InterPro" id="IPR008928">
    <property type="entry name" value="6-hairpin_glycosidase_sf"/>
</dbReference>
<dbReference type="GO" id="GO:0016787">
    <property type="term" value="F:hydrolase activity"/>
    <property type="evidence" value="ECO:0007669"/>
    <property type="project" value="UniProtKB-KW"/>
</dbReference>
<dbReference type="AlphaFoldDB" id="R3W0K7"/>
<dbReference type="SUPFAM" id="SSF48208">
    <property type="entry name" value="Six-hairpin glycosidases"/>
    <property type="match status" value="1"/>
</dbReference>